<evidence type="ECO:0000259" key="1">
    <source>
        <dbReference type="Pfam" id="PF00534"/>
    </source>
</evidence>
<dbReference type="Pfam" id="PF00534">
    <property type="entry name" value="Glycos_transf_1"/>
    <property type="match status" value="1"/>
</dbReference>
<name>A0A328PG86_9EURY</name>
<dbReference type="AlphaFoldDB" id="A0A328PG86"/>
<dbReference type="EMBL" id="QLOE01000009">
    <property type="protein sequence ID" value="RAO78656.1"/>
    <property type="molecule type" value="Genomic_DNA"/>
</dbReference>
<evidence type="ECO:0000259" key="2">
    <source>
        <dbReference type="Pfam" id="PF13439"/>
    </source>
</evidence>
<reference evidence="3 4" key="1">
    <citation type="submission" date="2018-06" db="EMBL/GenBank/DDBJ databases">
        <title>Draft genome sequence of hyperthermophilic methanogen Methanothermobacter tenebrarum sp. MCM-B 1447.</title>
        <authorList>
            <person name="Pore S.D."/>
            <person name="Dagar S."/>
            <person name="Dhakephalkar P.K."/>
        </authorList>
    </citation>
    <scope>NUCLEOTIDE SEQUENCE [LARGE SCALE GENOMIC DNA]</scope>
    <source>
        <strain evidence="3 4">MCM B 1447</strain>
    </source>
</reference>
<organism evidence="3 4">
    <name type="scientific">Methanothermobacter tenebrarum</name>
    <dbReference type="NCBI Taxonomy" id="680118"/>
    <lineage>
        <taxon>Archaea</taxon>
        <taxon>Methanobacteriati</taxon>
        <taxon>Methanobacteriota</taxon>
        <taxon>Methanomada group</taxon>
        <taxon>Methanobacteria</taxon>
        <taxon>Methanobacteriales</taxon>
        <taxon>Methanobacteriaceae</taxon>
        <taxon>Methanothermobacter</taxon>
    </lineage>
</organism>
<dbReference type="Gene3D" id="3.40.50.2000">
    <property type="entry name" value="Glycogen Phosphorylase B"/>
    <property type="match status" value="2"/>
</dbReference>
<sequence length="378" mass="43268">MRILHVCPYFKPSWEGGGPPRFVYELALQQVAMGHDVTVYTTDGFKRRVRAPKNTMVDVDGIKTYYFRNLSMYLTANFNIPLPYYLPVVALKQIGSFDIIHIHEHRTFLAAVTSLLATRHNIPYVVQPHGSAPRMVKGWQKRLFDTLIGNRIIYNAKRIIASSRIESQYYKRVYPDLDDEMIVRVPNPVNIPEIPPRGSFRRKWGLEENRIILYLGRIHERKGLNLLIRAFNQIRDDKLKLVIAGPDDHYLKRLKKLISDLGLEESIILTGPLYGFDKFEALVDADVFILPSNEYESFGMAAAEAIACGTPVVVTSNCGISEWIDSKSGLIVQADEKKLKNAIMKILDNGSFHPRTPRVFEIERIARKFDEIYNEATS</sequence>
<dbReference type="InterPro" id="IPR001296">
    <property type="entry name" value="Glyco_trans_1"/>
</dbReference>
<dbReference type="SUPFAM" id="SSF53756">
    <property type="entry name" value="UDP-Glycosyltransferase/glycogen phosphorylase"/>
    <property type="match status" value="1"/>
</dbReference>
<dbReference type="Pfam" id="PF13439">
    <property type="entry name" value="Glyco_transf_4"/>
    <property type="match status" value="1"/>
</dbReference>
<proteinExistence type="predicted"/>
<dbReference type="Proteomes" id="UP000249782">
    <property type="component" value="Unassembled WGS sequence"/>
</dbReference>
<evidence type="ECO:0000313" key="4">
    <source>
        <dbReference type="Proteomes" id="UP000249782"/>
    </source>
</evidence>
<dbReference type="OrthoDB" id="132546at2157"/>
<gene>
    <name evidence="3" type="ORF">DPC56_06680</name>
</gene>
<accession>A0A328PG86</accession>
<evidence type="ECO:0000313" key="3">
    <source>
        <dbReference type="EMBL" id="RAO78656.1"/>
    </source>
</evidence>
<feature type="domain" description="Glycosyl transferase family 1" evidence="1">
    <location>
        <begin position="200"/>
        <end position="350"/>
    </location>
</feature>
<dbReference type="InterPro" id="IPR028098">
    <property type="entry name" value="Glyco_trans_4-like_N"/>
</dbReference>
<protein>
    <submittedName>
        <fullName evidence="3">LPS biosynthesis protein</fullName>
    </submittedName>
</protein>
<feature type="domain" description="Glycosyltransferase subfamily 4-like N-terminal" evidence="2">
    <location>
        <begin position="17"/>
        <end position="190"/>
    </location>
</feature>
<dbReference type="RefSeq" id="WP_112094307.1">
    <property type="nucleotide sequence ID" value="NZ_QLOE01000009.1"/>
</dbReference>
<dbReference type="PANTHER" id="PTHR12526">
    <property type="entry name" value="GLYCOSYLTRANSFERASE"/>
    <property type="match status" value="1"/>
</dbReference>
<comment type="caution">
    <text evidence="3">The sequence shown here is derived from an EMBL/GenBank/DDBJ whole genome shotgun (WGS) entry which is preliminary data.</text>
</comment>
<dbReference type="GO" id="GO:0016757">
    <property type="term" value="F:glycosyltransferase activity"/>
    <property type="evidence" value="ECO:0007669"/>
    <property type="project" value="InterPro"/>
</dbReference>
<keyword evidence="4" id="KW-1185">Reference proteome</keyword>